<dbReference type="SUPFAM" id="SSF53300">
    <property type="entry name" value="vWA-like"/>
    <property type="match status" value="1"/>
</dbReference>
<keyword evidence="1" id="KW-0479">Metal-binding</keyword>
<name>A0ABY8FDJ6_9GAMM</name>
<dbReference type="Proteomes" id="UP001321526">
    <property type="component" value="Chromosome"/>
</dbReference>
<feature type="compositionally biased region" description="Gly residues" evidence="3">
    <location>
        <begin position="55"/>
        <end position="65"/>
    </location>
</feature>
<evidence type="ECO:0000313" key="6">
    <source>
        <dbReference type="EMBL" id="WFF40889.1"/>
    </source>
</evidence>
<evidence type="ECO:0000259" key="5">
    <source>
        <dbReference type="Pfam" id="PF05567"/>
    </source>
</evidence>
<feature type="chain" id="PRO_5047549162" description="PilY1 beta-propeller domain-containing protein" evidence="4">
    <location>
        <begin position="19"/>
        <end position="1073"/>
    </location>
</feature>
<dbReference type="Pfam" id="PF05567">
    <property type="entry name" value="T4P_PilY1"/>
    <property type="match status" value="1"/>
</dbReference>
<dbReference type="Gene3D" id="3.40.50.410">
    <property type="entry name" value="von Willebrand factor, type A domain"/>
    <property type="match status" value="1"/>
</dbReference>
<gene>
    <name evidence="6" type="ORF">EVC62_04900</name>
</gene>
<dbReference type="InterPro" id="IPR036465">
    <property type="entry name" value="vWFA_dom_sf"/>
</dbReference>
<feature type="region of interest" description="Disordered" evidence="3">
    <location>
        <begin position="55"/>
        <end position="74"/>
    </location>
</feature>
<proteinExistence type="predicted"/>
<accession>A0ABY8FDJ6</accession>
<dbReference type="RefSeq" id="WP_282235863.1">
    <property type="nucleotide sequence ID" value="NZ_CP035631.1"/>
</dbReference>
<keyword evidence="4" id="KW-0732">Signal</keyword>
<keyword evidence="7" id="KW-1185">Reference proteome</keyword>
<reference evidence="6 7" key="1">
    <citation type="submission" date="2019-01" db="EMBL/GenBank/DDBJ databases">
        <title>Genome sequence of Salinicola endophyticus REST5.</title>
        <authorList>
            <person name="Nascimento F.X."/>
        </authorList>
    </citation>
    <scope>NUCLEOTIDE SEQUENCE [LARGE SCALE GENOMIC DNA]</scope>
    <source>
        <strain evidence="6 7">REST5</strain>
    </source>
</reference>
<evidence type="ECO:0000256" key="1">
    <source>
        <dbReference type="ARBA" id="ARBA00022723"/>
    </source>
</evidence>
<sequence>MLSLALLATLCATLPAGADDTDIYRSLYDIESRSAKPQVMILFDTSGSMRDIVAGGGGVSEGAPGGSTLDGIAGGGDDDSKINIAKTVIDKLVRDNPQVDFGLTIFNYNAYLPDGGRIIYPLPGSRESGGDTQRAALRDTLEQLDPVTSTPLCETYYEIFRYLKGERPAYGTQPRAFEDSNPPYSRDALDGNYRYSPYRTPLRPCEPLYLIYMTDGVPQNDTAANGAIERLVNGSSFYHGCADYDALDAFSRPIRERNCLPELAYYMLQQETFSQGETPRGPVTTYTIGFDTDQRLLVDSASPLNLAPGKACPTTRQDTRYHGRDACVGYFTANNSAQLYAAFQGALDDVLSRSTTFSAPAVSAAFTNNTQSLDRLYLPRFLPHNAPRWSGNVKRLAFVSQQSWHDARGQEAFDAQNGDIRKDAYTWWSGSDALDLDAPDGNLVEAGGVGALLRQAVGRSLAGEAGGDGRHVYTQEQGALRPLSLSPEPGWLGKPANWGLPEWTPEAEIARLIAWARGVDVDDENGDGVRNEARPWILGDILHSDPIALNYGRLGSGDADRSDNAEKLYLAFGTNAGFLHFVDGDSGQEQWAFMPRALAPLQPTLRDNQEATDDQPRHPYGVDGPAAFVRIDADRDGRITPGDGDRMLLAFGLRRGGRDYYALDVTDPTKPALAWQLSADGAFAELGQSWAAPIPTRVPGHANPVFVISGGYDPGRDDPERDASQGDAQGRALYIVDALIGRLIYRADPSTPEHFVDGKTFRQALPAPPQVVDSNNDGVADRIYLADVGGNLWRLDLAGREADDWRVRKIAALGGRGRDNRRFFNSVDFVALDVEGRRQPLLLVGSGDRANPKAGGEDSQLAAVHDAFFAVRDPVSVAAADGGQIEPVTVDQLTDISDQRFCDRDADSAESGGDNGGDDAARACLPAWQSGDGWVLYLDHGYSLPLTGAKALSPSVTLDGSVYFSAYVPDKPDSICVPVVGRSYLFGIDLLTGQGVSAVGEGDSELKKGRRAVAAGEYLLGRPAVLVRGDELYLQGIGAASLAGLIKAGAGGQDGGMQLPYRVRRTYWYEPPP</sequence>
<evidence type="ECO:0000256" key="2">
    <source>
        <dbReference type="ARBA" id="ARBA00022837"/>
    </source>
</evidence>
<protein>
    <recommendedName>
        <fullName evidence="5">PilY1 beta-propeller domain-containing protein</fullName>
    </recommendedName>
</protein>
<keyword evidence="2" id="KW-0106">Calcium</keyword>
<feature type="domain" description="PilY1 beta-propeller" evidence="5">
    <location>
        <begin position="572"/>
        <end position="804"/>
    </location>
</feature>
<evidence type="ECO:0000313" key="7">
    <source>
        <dbReference type="Proteomes" id="UP001321526"/>
    </source>
</evidence>
<feature type="signal peptide" evidence="4">
    <location>
        <begin position="1"/>
        <end position="18"/>
    </location>
</feature>
<evidence type="ECO:0000256" key="3">
    <source>
        <dbReference type="SAM" id="MobiDB-lite"/>
    </source>
</evidence>
<dbReference type="EMBL" id="CP035631">
    <property type="protein sequence ID" value="WFF40889.1"/>
    <property type="molecule type" value="Genomic_DNA"/>
</dbReference>
<evidence type="ECO:0000256" key="4">
    <source>
        <dbReference type="SAM" id="SignalP"/>
    </source>
</evidence>
<organism evidence="6 7">
    <name type="scientific">Salinicola endophyticus</name>
    <dbReference type="NCBI Taxonomy" id="1949083"/>
    <lineage>
        <taxon>Bacteria</taxon>
        <taxon>Pseudomonadati</taxon>
        <taxon>Pseudomonadota</taxon>
        <taxon>Gammaproteobacteria</taxon>
        <taxon>Oceanospirillales</taxon>
        <taxon>Halomonadaceae</taxon>
        <taxon>Salinicola</taxon>
    </lineage>
</organism>
<dbReference type="InterPro" id="IPR008707">
    <property type="entry name" value="B-propeller_PilY1"/>
</dbReference>